<accession>A0A6P2C0Y3</accession>
<comment type="caution">
    <text evidence="1">The sequence shown here is derived from an EMBL/GenBank/DDBJ whole genome shotgun (WGS) entry which is preliminary data.</text>
</comment>
<evidence type="ECO:0000313" key="1">
    <source>
        <dbReference type="EMBL" id="TVZ04145.1"/>
    </source>
</evidence>
<keyword evidence="2" id="KW-1185">Reference proteome</keyword>
<dbReference type="EMBL" id="RPFW01000003">
    <property type="protein sequence ID" value="TVZ04145.1"/>
    <property type="molecule type" value="Genomic_DNA"/>
</dbReference>
<protein>
    <submittedName>
        <fullName evidence="1">Uncharacterized protein</fullName>
    </submittedName>
</protein>
<proteinExistence type="predicted"/>
<name>A0A6P2C0Y3_9ACTN</name>
<reference evidence="1 2" key="1">
    <citation type="submission" date="2018-11" db="EMBL/GenBank/DDBJ databases">
        <title>Trebonia kvetii gen.nov., sp.nov., a novel acidophilic actinobacterium, and proposal of the new actinobacterial family Treboniaceae fam. nov.</title>
        <authorList>
            <person name="Rapoport D."/>
            <person name="Sagova-Mareckova M."/>
            <person name="Sedlacek I."/>
            <person name="Provaznik J."/>
            <person name="Kralova S."/>
            <person name="Pavlinic D."/>
            <person name="Benes V."/>
            <person name="Kopecky J."/>
        </authorList>
    </citation>
    <scope>NUCLEOTIDE SEQUENCE [LARGE SCALE GENOMIC DNA]</scope>
    <source>
        <strain evidence="1 2">15Tr583</strain>
    </source>
</reference>
<dbReference type="Proteomes" id="UP000460272">
    <property type="component" value="Unassembled WGS sequence"/>
</dbReference>
<dbReference type="AlphaFoldDB" id="A0A6P2C0Y3"/>
<sequence length="180" mass="17631">MAEVQAVSRTAPGNCGGGGSVTDAAGLSQGVVLSEHGGTWGAALPATTAQLATSSMVGTVSCGRTGSCVAGGSFMAVGPFSHALLVSEANGRWSAGREVPGLAAINHGSAEVDSVSCAAPGDCAVAGTYTATLPDSSRREQAFVADEAGGTWRLAQPVPGAPAFNARNAAVTALSCRAPR</sequence>
<evidence type="ECO:0000313" key="2">
    <source>
        <dbReference type="Proteomes" id="UP000460272"/>
    </source>
</evidence>
<gene>
    <name evidence="1" type="ORF">EAS64_17255</name>
</gene>
<dbReference type="RefSeq" id="WP_145854015.1">
    <property type="nucleotide sequence ID" value="NZ_RPFW01000003.1"/>
</dbReference>
<organism evidence="1 2">
    <name type="scientific">Trebonia kvetii</name>
    <dbReference type="NCBI Taxonomy" id="2480626"/>
    <lineage>
        <taxon>Bacteria</taxon>
        <taxon>Bacillati</taxon>
        <taxon>Actinomycetota</taxon>
        <taxon>Actinomycetes</taxon>
        <taxon>Streptosporangiales</taxon>
        <taxon>Treboniaceae</taxon>
        <taxon>Trebonia</taxon>
    </lineage>
</organism>